<name>A0ABP9D2H0_9BACT</name>
<feature type="chain" id="PRO_5045235393" description="PKD domain-containing protein" evidence="6">
    <location>
        <begin position="20"/>
        <end position="622"/>
    </location>
</feature>
<dbReference type="InterPro" id="IPR035986">
    <property type="entry name" value="PKD_dom_sf"/>
</dbReference>
<evidence type="ECO:0000313" key="9">
    <source>
        <dbReference type="Proteomes" id="UP001500298"/>
    </source>
</evidence>
<dbReference type="PROSITE" id="PS50093">
    <property type="entry name" value="PKD"/>
    <property type="match status" value="3"/>
</dbReference>
<feature type="domain" description="PKD" evidence="7">
    <location>
        <begin position="471"/>
        <end position="535"/>
    </location>
</feature>
<keyword evidence="4" id="KW-1133">Transmembrane helix</keyword>
<evidence type="ECO:0000256" key="2">
    <source>
        <dbReference type="ARBA" id="ARBA00022692"/>
    </source>
</evidence>
<feature type="signal peptide" evidence="6">
    <location>
        <begin position="1"/>
        <end position="19"/>
    </location>
</feature>
<dbReference type="SUPFAM" id="SSF49299">
    <property type="entry name" value="PKD domain"/>
    <property type="match status" value="3"/>
</dbReference>
<accession>A0ABP9D2H0</accession>
<dbReference type="InterPro" id="IPR022409">
    <property type="entry name" value="PKD/Chitinase_dom"/>
</dbReference>
<gene>
    <name evidence="8" type="ORF">GCM10023331_06520</name>
</gene>
<dbReference type="Pfam" id="PF18962">
    <property type="entry name" value="Por_Secre_tail"/>
    <property type="match status" value="1"/>
</dbReference>
<comment type="subcellular location">
    <subcellularLocation>
        <location evidence="1">Membrane</location>
        <topology evidence="1">Multi-pass membrane protein</topology>
    </subcellularLocation>
</comment>
<evidence type="ECO:0000256" key="6">
    <source>
        <dbReference type="SAM" id="SignalP"/>
    </source>
</evidence>
<keyword evidence="9" id="KW-1185">Reference proteome</keyword>
<reference evidence="9" key="1">
    <citation type="journal article" date="2019" name="Int. J. Syst. Evol. Microbiol.">
        <title>The Global Catalogue of Microorganisms (GCM) 10K type strain sequencing project: providing services to taxonomists for standard genome sequencing and annotation.</title>
        <authorList>
            <consortium name="The Broad Institute Genomics Platform"/>
            <consortium name="The Broad Institute Genome Sequencing Center for Infectious Disease"/>
            <person name="Wu L."/>
            <person name="Ma J."/>
        </authorList>
    </citation>
    <scope>NUCLEOTIDE SEQUENCE [LARGE SCALE GENOMIC DNA]</scope>
    <source>
        <strain evidence="9">JCM 18326</strain>
    </source>
</reference>
<evidence type="ECO:0000259" key="7">
    <source>
        <dbReference type="PROSITE" id="PS50093"/>
    </source>
</evidence>
<dbReference type="InterPro" id="IPR026444">
    <property type="entry name" value="Secre_tail"/>
</dbReference>
<dbReference type="SMART" id="SM00089">
    <property type="entry name" value="PKD"/>
    <property type="match status" value="3"/>
</dbReference>
<sequence length="622" mass="69350">MIRLSLFVFFILCFIKSYAQDTTFVTSNVTQKTIWSIDRSPFILENDISIAPNVDLIVEPGVEIIGQGKKISVYGTLFMSGEKNNLIKVTQTLIHPGDNNSDDSFSIEMEYVYMNGGELYPATGGSIYGSISVKDSRLSNINNSYTGIFYIWYPISECRFERNVFDNCGPLSIGTNGVKVTIKNNVFLNKPKNGYYDCHILNWASYGDEFLTEVKYNSFLDTTSVAVKLPKGYSDAYLHADSNYWNTIDDATIQSMIFDYNDDYSSNDSISYKPFLHNPHQDTPVIMDFDVDTLVGLSGETAFEFTDLSEGNVTEWMWDFGDGSTSTAQHPSHVYTTSGTYDVKLIVSNDVQSDSIVKESLIYVEAPFVVDFDVDTLVGLSGETAFEFTDLSEGNVTEWMWDFGDGSTSTAQHPSHVYTTSGTYDVKLIVSNDVQSDSIVKESLIYVEAPFVVDFDVDTLVGLSGETAFEFTDLSEGNVMGWMWDFGDGSTSTDQHPSHVYTTSGTYDVKLIVSNDVQSAIKSKDDWIIVEDETVLNVEDQLPEATISIAPNPVKEEINVLLEDHTIYESYKLISFSGKIIRSGSVLSNNISISAQDLSSGIYFLKLITKAQHITVRKIIKK</sequence>
<evidence type="ECO:0000256" key="5">
    <source>
        <dbReference type="ARBA" id="ARBA00023136"/>
    </source>
</evidence>
<dbReference type="Gene3D" id="2.60.40.10">
    <property type="entry name" value="Immunoglobulins"/>
    <property type="match status" value="3"/>
</dbReference>
<dbReference type="PANTHER" id="PTHR46730">
    <property type="entry name" value="POLYCYSTIN-1"/>
    <property type="match status" value="1"/>
</dbReference>
<evidence type="ECO:0000256" key="1">
    <source>
        <dbReference type="ARBA" id="ARBA00004141"/>
    </source>
</evidence>
<dbReference type="Proteomes" id="UP001500298">
    <property type="component" value="Unassembled WGS sequence"/>
</dbReference>
<dbReference type="EMBL" id="BAABJX010000013">
    <property type="protein sequence ID" value="GAA4824722.1"/>
    <property type="molecule type" value="Genomic_DNA"/>
</dbReference>
<dbReference type="NCBIfam" id="TIGR04183">
    <property type="entry name" value="Por_Secre_tail"/>
    <property type="match status" value="1"/>
</dbReference>
<organism evidence="8 9">
    <name type="scientific">Algivirga pacifica</name>
    <dbReference type="NCBI Taxonomy" id="1162670"/>
    <lineage>
        <taxon>Bacteria</taxon>
        <taxon>Pseudomonadati</taxon>
        <taxon>Bacteroidota</taxon>
        <taxon>Cytophagia</taxon>
        <taxon>Cytophagales</taxon>
        <taxon>Flammeovirgaceae</taxon>
        <taxon>Algivirga</taxon>
    </lineage>
</organism>
<evidence type="ECO:0000256" key="3">
    <source>
        <dbReference type="ARBA" id="ARBA00022737"/>
    </source>
</evidence>
<dbReference type="InterPro" id="IPR000601">
    <property type="entry name" value="PKD_dom"/>
</dbReference>
<keyword evidence="3" id="KW-0677">Repeat</keyword>
<dbReference type="InterPro" id="IPR013783">
    <property type="entry name" value="Ig-like_fold"/>
</dbReference>
<feature type="domain" description="PKD" evidence="7">
    <location>
        <begin position="388"/>
        <end position="434"/>
    </location>
</feature>
<feature type="domain" description="PKD" evidence="7">
    <location>
        <begin position="305"/>
        <end position="351"/>
    </location>
</feature>
<proteinExistence type="predicted"/>
<comment type="caution">
    <text evidence="8">The sequence shown here is derived from an EMBL/GenBank/DDBJ whole genome shotgun (WGS) entry which is preliminary data.</text>
</comment>
<protein>
    <recommendedName>
        <fullName evidence="7">PKD domain-containing protein</fullName>
    </recommendedName>
</protein>
<evidence type="ECO:0000313" key="8">
    <source>
        <dbReference type="EMBL" id="GAA4824722.1"/>
    </source>
</evidence>
<keyword evidence="6" id="KW-0732">Signal</keyword>
<dbReference type="Pfam" id="PF18911">
    <property type="entry name" value="PKD_4"/>
    <property type="match status" value="3"/>
</dbReference>
<dbReference type="PANTHER" id="PTHR46730:SF1">
    <property type="entry name" value="PLAT DOMAIN-CONTAINING PROTEIN"/>
    <property type="match status" value="1"/>
</dbReference>
<keyword evidence="5" id="KW-0472">Membrane</keyword>
<dbReference type="CDD" id="cd00146">
    <property type="entry name" value="PKD"/>
    <property type="match status" value="3"/>
</dbReference>
<keyword evidence="2" id="KW-0812">Transmembrane</keyword>
<evidence type="ECO:0000256" key="4">
    <source>
        <dbReference type="ARBA" id="ARBA00022989"/>
    </source>
</evidence>